<proteinExistence type="predicted"/>
<protein>
    <submittedName>
        <fullName evidence="1">Uncharacterized protein</fullName>
    </submittedName>
</protein>
<dbReference type="AlphaFoldDB" id="A0A918KN66"/>
<reference evidence="1" key="2">
    <citation type="submission" date="2020-09" db="EMBL/GenBank/DDBJ databases">
        <authorList>
            <person name="Sun Q."/>
            <person name="Ohkuma M."/>
        </authorList>
    </citation>
    <scope>NUCLEOTIDE SEQUENCE</scope>
    <source>
        <strain evidence="1">JCM 4790</strain>
    </source>
</reference>
<gene>
    <name evidence="1" type="ORF">GCM10010358_25020</name>
</gene>
<comment type="caution">
    <text evidence="1">The sequence shown here is derived from an EMBL/GenBank/DDBJ whole genome shotgun (WGS) entry which is preliminary data.</text>
</comment>
<sequence length="207" mass="21954">MADSVGGRARGWVVSVGSLSGVLGSEEFCVTAVCGLTREDVLSRLGVVHQESLPAYRMDNAVEHLGLDAWAVRLYAPSGAEWVYLFDVNGQTGVSHKRPVLKWLSEGTEAISVWSLIGSTTHVTQARDGEVVATCSTWMFEPASGSDPDRLNGALERAGFFREGGTEDDCDDALAALAAVEHEFGLEVEPGAVAGPLPTVIVPVQLL</sequence>
<dbReference type="Pfam" id="PF20062">
    <property type="entry name" value="DUF6461"/>
    <property type="match status" value="1"/>
</dbReference>
<reference evidence="1" key="1">
    <citation type="journal article" date="2014" name="Int. J. Syst. Evol. Microbiol.">
        <title>Complete genome sequence of Corynebacterium casei LMG S-19264T (=DSM 44701T), isolated from a smear-ripened cheese.</title>
        <authorList>
            <consortium name="US DOE Joint Genome Institute (JGI-PGF)"/>
            <person name="Walter F."/>
            <person name="Albersmeier A."/>
            <person name="Kalinowski J."/>
            <person name="Ruckert C."/>
        </authorList>
    </citation>
    <scope>NUCLEOTIDE SEQUENCE</scope>
    <source>
        <strain evidence="1">JCM 4790</strain>
    </source>
</reference>
<name>A0A918KN66_9ACTN</name>
<dbReference type="EMBL" id="BMVU01000008">
    <property type="protein sequence ID" value="GGX69522.1"/>
    <property type="molecule type" value="Genomic_DNA"/>
</dbReference>
<dbReference type="InterPro" id="IPR045592">
    <property type="entry name" value="DUF6461"/>
</dbReference>
<evidence type="ECO:0000313" key="2">
    <source>
        <dbReference type="Proteomes" id="UP000619244"/>
    </source>
</evidence>
<keyword evidence="2" id="KW-1185">Reference proteome</keyword>
<accession>A0A918KN66</accession>
<evidence type="ECO:0000313" key="1">
    <source>
        <dbReference type="EMBL" id="GGX69522.1"/>
    </source>
</evidence>
<dbReference type="Proteomes" id="UP000619244">
    <property type="component" value="Unassembled WGS sequence"/>
</dbReference>
<organism evidence="1 2">
    <name type="scientific">Streptomyces minutiscleroticus</name>
    <dbReference type="NCBI Taxonomy" id="68238"/>
    <lineage>
        <taxon>Bacteria</taxon>
        <taxon>Bacillati</taxon>
        <taxon>Actinomycetota</taxon>
        <taxon>Actinomycetes</taxon>
        <taxon>Kitasatosporales</taxon>
        <taxon>Streptomycetaceae</taxon>
        <taxon>Streptomyces</taxon>
    </lineage>
</organism>